<dbReference type="Pfam" id="PF00282">
    <property type="entry name" value="Pyridoxal_deC"/>
    <property type="match status" value="1"/>
</dbReference>
<evidence type="ECO:0000313" key="8">
    <source>
        <dbReference type="Proteomes" id="UP001221757"/>
    </source>
</evidence>
<dbReference type="GO" id="GO:0005737">
    <property type="term" value="C:cytoplasm"/>
    <property type="evidence" value="ECO:0007669"/>
    <property type="project" value="TreeGrafter"/>
</dbReference>
<dbReference type="GO" id="GO:0030170">
    <property type="term" value="F:pyridoxal phosphate binding"/>
    <property type="evidence" value="ECO:0007669"/>
    <property type="project" value="InterPro"/>
</dbReference>
<evidence type="ECO:0000256" key="5">
    <source>
        <dbReference type="PIRSR" id="PIRSR602129-50"/>
    </source>
</evidence>
<dbReference type="InterPro" id="IPR015421">
    <property type="entry name" value="PyrdxlP-dep_Trfase_major"/>
</dbReference>
<dbReference type="Gene3D" id="3.40.640.10">
    <property type="entry name" value="Type I PLP-dependent aspartate aminotransferase-like (Major domain)"/>
    <property type="match status" value="1"/>
</dbReference>
<dbReference type="InterPro" id="IPR015422">
    <property type="entry name" value="PyrdxlP-dep_Trfase_small"/>
</dbReference>
<sequence length="489" mass="52221">MPLSLNEFAASVAWRKDDSHRALPPQQAIAHAEASLPVSLPDTGIGLDRVKQHILGDLVPAFNGPALSSNYYGFVTGGTTDAALFADWLVSGYDQNAQVHAPKETVAGSVDSAALRLLQQLLCIDEGDFPGRTFTTGATASNTLGLALGREFCVAEAGRRRSPPVDASVAQLGVVPACLRAGVRKIQVLTTLPHSSLSKAASIIGLGTNAVALLPLSAEEPWRFDLAALEHKLGASDGAASIIAISAGEVNTGRFATSREEMIRIRALADEHGAWIHVDGAFGLQARMLLPSPAFHAILDGVASIELADSLTGDGHKLLNVPYDCGFFFTRHLELQQSVFQNGAVPMPDVSDIPSAHNLGIENSRRLRALPVYATLLAYGRVWHRALMERQIALARAVAAWLRASAAYELLPTADLSLVYVVVLFRARDKALNARLVPRLNASGVMYVSGTQWGGAPATRIAVSTWRVDVERDSARAIKELEGAARQDK</sequence>
<evidence type="ECO:0000256" key="1">
    <source>
        <dbReference type="ARBA" id="ARBA00001933"/>
    </source>
</evidence>
<dbReference type="InterPro" id="IPR015424">
    <property type="entry name" value="PyrdxlP-dep_Trfase"/>
</dbReference>
<evidence type="ECO:0000256" key="3">
    <source>
        <dbReference type="ARBA" id="ARBA00022898"/>
    </source>
</evidence>
<dbReference type="GO" id="GO:0019752">
    <property type="term" value="P:carboxylic acid metabolic process"/>
    <property type="evidence" value="ECO:0007669"/>
    <property type="project" value="InterPro"/>
</dbReference>
<comment type="similarity">
    <text evidence="2 6">Belongs to the group II decarboxylase family.</text>
</comment>
<feature type="modified residue" description="N6-(pyridoxal phosphate)lysine" evidence="5">
    <location>
        <position position="317"/>
    </location>
</feature>
<keyword evidence="7" id="KW-0808">Transferase</keyword>
<evidence type="ECO:0000256" key="4">
    <source>
        <dbReference type="ARBA" id="ARBA00023239"/>
    </source>
</evidence>
<evidence type="ECO:0000313" key="7">
    <source>
        <dbReference type="EMBL" id="KAJ7654784.1"/>
    </source>
</evidence>
<dbReference type="GO" id="GO:0016831">
    <property type="term" value="F:carboxy-lyase activity"/>
    <property type="evidence" value="ECO:0007669"/>
    <property type="project" value="TreeGrafter"/>
</dbReference>
<keyword evidence="8" id="KW-1185">Reference proteome</keyword>
<organism evidence="7 8">
    <name type="scientific">Mycena rosella</name>
    <name type="common">Pink bonnet</name>
    <name type="synonym">Agaricus rosellus</name>
    <dbReference type="NCBI Taxonomy" id="1033263"/>
    <lineage>
        <taxon>Eukaryota</taxon>
        <taxon>Fungi</taxon>
        <taxon>Dikarya</taxon>
        <taxon>Basidiomycota</taxon>
        <taxon>Agaricomycotina</taxon>
        <taxon>Agaricomycetes</taxon>
        <taxon>Agaricomycetidae</taxon>
        <taxon>Agaricales</taxon>
        <taxon>Marasmiineae</taxon>
        <taxon>Mycenaceae</taxon>
        <taxon>Mycena</taxon>
    </lineage>
</organism>
<dbReference type="PANTHER" id="PTHR11999">
    <property type="entry name" value="GROUP II PYRIDOXAL-5-PHOSPHATE DECARBOXYLASE"/>
    <property type="match status" value="1"/>
</dbReference>
<comment type="caution">
    <text evidence="7">The sequence shown here is derived from an EMBL/GenBank/DDBJ whole genome shotgun (WGS) entry which is preliminary data.</text>
</comment>
<protein>
    <submittedName>
        <fullName evidence="7">Pyridoxal phosphate-dependent transferase</fullName>
    </submittedName>
</protein>
<name>A0AAD7G143_MYCRO</name>
<dbReference type="PANTHER" id="PTHR11999:SF165">
    <property type="entry name" value="DECARBOXYLASE, PUTATIVE (AFU_ORTHOLOGUE AFUA_2G04980)-RELATED"/>
    <property type="match status" value="1"/>
</dbReference>
<dbReference type="GO" id="GO:0016740">
    <property type="term" value="F:transferase activity"/>
    <property type="evidence" value="ECO:0007669"/>
    <property type="project" value="UniProtKB-KW"/>
</dbReference>
<dbReference type="Proteomes" id="UP001221757">
    <property type="component" value="Unassembled WGS sequence"/>
</dbReference>
<comment type="cofactor">
    <cofactor evidence="1 5 6">
        <name>pyridoxal 5'-phosphate</name>
        <dbReference type="ChEBI" id="CHEBI:597326"/>
    </cofactor>
</comment>
<evidence type="ECO:0000256" key="6">
    <source>
        <dbReference type="RuleBase" id="RU000382"/>
    </source>
</evidence>
<dbReference type="Gene3D" id="3.90.1150.10">
    <property type="entry name" value="Aspartate Aminotransferase, domain 1"/>
    <property type="match status" value="1"/>
</dbReference>
<dbReference type="SUPFAM" id="SSF53383">
    <property type="entry name" value="PLP-dependent transferases"/>
    <property type="match status" value="1"/>
</dbReference>
<dbReference type="InterPro" id="IPR002129">
    <property type="entry name" value="PyrdxlP-dep_de-COase"/>
</dbReference>
<gene>
    <name evidence="7" type="ORF">B0H17DRAFT_381952</name>
</gene>
<keyword evidence="3 5" id="KW-0663">Pyridoxal phosphate</keyword>
<reference evidence="7" key="1">
    <citation type="submission" date="2023-03" db="EMBL/GenBank/DDBJ databases">
        <title>Massive genome expansion in bonnet fungi (Mycena s.s.) driven by repeated elements and novel gene families across ecological guilds.</title>
        <authorList>
            <consortium name="Lawrence Berkeley National Laboratory"/>
            <person name="Harder C.B."/>
            <person name="Miyauchi S."/>
            <person name="Viragh M."/>
            <person name="Kuo A."/>
            <person name="Thoen E."/>
            <person name="Andreopoulos B."/>
            <person name="Lu D."/>
            <person name="Skrede I."/>
            <person name="Drula E."/>
            <person name="Henrissat B."/>
            <person name="Morin E."/>
            <person name="Kohler A."/>
            <person name="Barry K."/>
            <person name="LaButti K."/>
            <person name="Morin E."/>
            <person name="Salamov A."/>
            <person name="Lipzen A."/>
            <person name="Mereny Z."/>
            <person name="Hegedus B."/>
            <person name="Baldrian P."/>
            <person name="Stursova M."/>
            <person name="Weitz H."/>
            <person name="Taylor A."/>
            <person name="Grigoriev I.V."/>
            <person name="Nagy L.G."/>
            <person name="Martin F."/>
            <person name="Kauserud H."/>
        </authorList>
    </citation>
    <scope>NUCLEOTIDE SEQUENCE</scope>
    <source>
        <strain evidence="7">CBHHK067</strain>
    </source>
</reference>
<dbReference type="InterPro" id="IPR010977">
    <property type="entry name" value="Aromatic_deC"/>
</dbReference>
<dbReference type="AlphaFoldDB" id="A0AAD7G143"/>
<dbReference type="EMBL" id="JARKIE010000318">
    <property type="protein sequence ID" value="KAJ7654784.1"/>
    <property type="molecule type" value="Genomic_DNA"/>
</dbReference>
<proteinExistence type="inferred from homology"/>
<accession>A0AAD7G143</accession>
<keyword evidence="4 6" id="KW-0456">Lyase</keyword>
<evidence type="ECO:0000256" key="2">
    <source>
        <dbReference type="ARBA" id="ARBA00009533"/>
    </source>
</evidence>